<accession>A0A833H178</accession>
<feature type="transmembrane region" description="Helical" evidence="1">
    <location>
        <begin position="56"/>
        <end position="78"/>
    </location>
</feature>
<name>A0A833H178_9LEPT</name>
<dbReference type="Proteomes" id="UP000460298">
    <property type="component" value="Unassembled WGS sequence"/>
</dbReference>
<evidence type="ECO:0000313" key="3">
    <source>
        <dbReference type="Proteomes" id="UP000460298"/>
    </source>
</evidence>
<organism evidence="2 3">
    <name type="scientific">Leptonema illini</name>
    <dbReference type="NCBI Taxonomy" id="183"/>
    <lineage>
        <taxon>Bacteria</taxon>
        <taxon>Pseudomonadati</taxon>
        <taxon>Spirochaetota</taxon>
        <taxon>Spirochaetia</taxon>
        <taxon>Leptospirales</taxon>
        <taxon>Leptospiraceae</taxon>
        <taxon>Leptonema</taxon>
    </lineage>
</organism>
<feature type="transmembrane region" description="Helical" evidence="1">
    <location>
        <begin position="12"/>
        <end position="35"/>
    </location>
</feature>
<evidence type="ECO:0000256" key="1">
    <source>
        <dbReference type="SAM" id="Phobius"/>
    </source>
</evidence>
<keyword evidence="1" id="KW-1133">Transmembrane helix</keyword>
<reference evidence="2 3" key="1">
    <citation type="submission" date="2019-10" db="EMBL/GenBank/DDBJ databases">
        <title>Extracellular Electron Transfer in a Candidatus Methanoperedens spp. Enrichment Culture.</title>
        <authorList>
            <person name="Berger S."/>
            <person name="Rangel Shaw D."/>
            <person name="Berben T."/>
            <person name="In 'T Zandt M."/>
            <person name="Frank J."/>
            <person name="Reimann J."/>
            <person name="Jetten M.S.M."/>
            <person name="Welte C.U."/>
        </authorList>
    </citation>
    <scope>NUCLEOTIDE SEQUENCE [LARGE SCALE GENOMIC DNA]</scope>
    <source>
        <strain evidence="2">SB12</strain>
    </source>
</reference>
<comment type="caution">
    <text evidence="2">The sequence shown here is derived from an EMBL/GenBank/DDBJ whole genome shotgun (WGS) entry which is preliminary data.</text>
</comment>
<protein>
    <recommendedName>
        <fullName evidence="4">Integral membrane protein</fullName>
    </recommendedName>
</protein>
<dbReference type="AlphaFoldDB" id="A0A833H178"/>
<dbReference type="EMBL" id="WBUI01000013">
    <property type="protein sequence ID" value="KAB2931554.1"/>
    <property type="molecule type" value="Genomic_DNA"/>
</dbReference>
<evidence type="ECO:0000313" key="2">
    <source>
        <dbReference type="EMBL" id="KAB2931554.1"/>
    </source>
</evidence>
<feature type="transmembrane region" description="Helical" evidence="1">
    <location>
        <begin position="115"/>
        <end position="135"/>
    </location>
</feature>
<feature type="transmembrane region" description="Helical" evidence="1">
    <location>
        <begin position="90"/>
        <end position="108"/>
    </location>
</feature>
<gene>
    <name evidence="2" type="ORF">F9K24_13225</name>
</gene>
<keyword evidence="1" id="KW-0472">Membrane</keyword>
<keyword evidence="1" id="KW-0812">Transmembrane</keyword>
<sequence>MFVSNGITTSEVAASVFALCTIVVILFQIALAAGAPWGEFAMGGRFPGKLPSAMRIAALVQVVVLAFITFIVLARAGIAGSGFYGHSVKAIWAVVGFSFLATVLNLITPSKRERMIWAPVAILMLVTSVIVALSLPPL</sequence>
<proteinExistence type="predicted"/>
<evidence type="ECO:0008006" key="4">
    <source>
        <dbReference type="Google" id="ProtNLM"/>
    </source>
</evidence>